<keyword evidence="11" id="KW-0963">Cytoplasm</keyword>
<dbReference type="Gene3D" id="3.40.50.150">
    <property type="entry name" value="Vaccinia Virus protein VP39"/>
    <property type="match status" value="1"/>
</dbReference>
<evidence type="ECO:0000256" key="4">
    <source>
        <dbReference type="ARBA" id="ARBA00022691"/>
    </source>
</evidence>
<sequence length="251" mass="27774">MTDDTPENSKPNDGKRRWKGPNATDAERVREKTFSTKKKIKKGGITKKSSRAWIERQLNDPYVRRAHEAGWRARAAYKLLELDEKFGLLKNTQRVVDLGCAPGSWTQVLMQKYGAHYVVGIDLLPVDPIAGAHLIEGDVNDPEAMAEMMSVLQGKPTLVLSDMAAATTGHKQTDHVRTVQLAEMAVQFAIDNLEVGGNFCTKVFQGGAQGELKALMDANFAEVKYWKPPSSRAGSPEMFAVALGFKQTKKR</sequence>
<evidence type="ECO:0000256" key="12">
    <source>
        <dbReference type="PIRSR" id="PIRSR005461-1"/>
    </source>
</evidence>
<keyword evidence="1 11" id="KW-0698">rRNA processing</keyword>
<dbReference type="InterPro" id="IPR015507">
    <property type="entry name" value="rRNA-MeTfrase_E"/>
</dbReference>
<dbReference type="EC" id="2.1.1.166" evidence="6 11"/>
<protein>
    <recommendedName>
        <fullName evidence="7 11">Ribosomal RNA large subunit methyltransferase E</fullName>
        <ecNumber evidence="6 11">2.1.1.166</ecNumber>
    </recommendedName>
    <alternativeName>
        <fullName evidence="9 11">23S rRNA Um2552 methyltransferase</fullName>
    </alternativeName>
    <alternativeName>
        <fullName evidence="8 11">rRNA (uridine-2'-O-)-methyltransferase</fullName>
    </alternativeName>
</protein>
<name>C6XK58_HIRBI</name>
<dbReference type="OrthoDB" id="9790080at2"/>
<dbReference type="InterPro" id="IPR002877">
    <property type="entry name" value="RNA_MeTrfase_FtsJ_dom"/>
</dbReference>
<accession>C6XK58</accession>
<proteinExistence type="inferred from homology"/>
<evidence type="ECO:0000256" key="2">
    <source>
        <dbReference type="ARBA" id="ARBA00022603"/>
    </source>
</evidence>
<dbReference type="SUPFAM" id="SSF53335">
    <property type="entry name" value="S-adenosyl-L-methionine-dependent methyltransferases"/>
    <property type="match status" value="1"/>
</dbReference>
<dbReference type="HAMAP" id="MF_01547">
    <property type="entry name" value="RNA_methyltr_E"/>
    <property type="match status" value="1"/>
</dbReference>
<feature type="binding site" evidence="11">
    <location>
        <position position="138"/>
    </location>
    <ligand>
        <name>S-adenosyl-L-methionine</name>
        <dbReference type="ChEBI" id="CHEBI:59789"/>
    </ligand>
</feature>
<feature type="binding site" evidence="11">
    <location>
        <position position="162"/>
    </location>
    <ligand>
        <name>S-adenosyl-L-methionine</name>
        <dbReference type="ChEBI" id="CHEBI:59789"/>
    </ligand>
</feature>
<dbReference type="PANTHER" id="PTHR10920">
    <property type="entry name" value="RIBOSOMAL RNA METHYLTRANSFERASE"/>
    <property type="match status" value="1"/>
</dbReference>
<dbReference type="EMBL" id="CP001678">
    <property type="protein sequence ID" value="ACT59503.1"/>
    <property type="molecule type" value="Genomic_DNA"/>
</dbReference>
<evidence type="ECO:0000256" key="7">
    <source>
        <dbReference type="ARBA" id="ARBA00041129"/>
    </source>
</evidence>
<keyword evidence="16" id="KW-1185">Reference proteome</keyword>
<dbReference type="HOGENOM" id="CLU_009422_4_0_5"/>
<evidence type="ECO:0000256" key="5">
    <source>
        <dbReference type="ARBA" id="ARBA00037569"/>
    </source>
</evidence>
<feature type="region of interest" description="Disordered" evidence="13">
    <location>
        <begin position="1"/>
        <end position="38"/>
    </location>
</feature>
<evidence type="ECO:0000256" key="3">
    <source>
        <dbReference type="ARBA" id="ARBA00022679"/>
    </source>
</evidence>
<gene>
    <name evidence="11" type="primary">rlmE</name>
    <name evidence="11" type="synonym">ftsJ</name>
    <name evidence="11" type="synonym">rrmJ</name>
    <name evidence="15" type="ordered locus">Hbal_1817</name>
</gene>
<evidence type="ECO:0000313" key="15">
    <source>
        <dbReference type="EMBL" id="ACT59503.1"/>
    </source>
</evidence>
<dbReference type="GO" id="GO:0005737">
    <property type="term" value="C:cytoplasm"/>
    <property type="evidence" value="ECO:0007669"/>
    <property type="project" value="UniProtKB-SubCell"/>
</dbReference>
<feature type="active site" description="Proton acceptor" evidence="11 12">
    <location>
        <position position="202"/>
    </location>
</feature>
<keyword evidence="3 11" id="KW-0808">Transferase</keyword>
<organism evidence="15 16">
    <name type="scientific">Hirschia baltica (strain ATCC 49814 / DSM 5838 / IFAM 1418)</name>
    <dbReference type="NCBI Taxonomy" id="582402"/>
    <lineage>
        <taxon>Bacteria</taxon>
        <taxon>Pseudomonadati</taxon>
        <taxon>Pseudomonadota</taxon>
        <taxon>Alphaproteobacteria</taxon>
        <taxon>Hyphomonadales</taxon>
        <taxon>Hyphomonadaceae</taxon>
        <taxon>Hirschia</taxon>
    </lineage>
</organism>
<comment type="subcellular location">
    <subcellularLocation>
        <location evidence="11">Cytoplasm</location>
    </subcellularLocation>
</comment>
<keyword evidence="2 11" id="KW-0489">Methyltransferase</keyword>
<feature type="domain" description="Ribosomal RNA methyltransferase FtsJ" evidence="14">
    <location>
        <begin position="71"/>
        <end position="245"/>
    </location>
</feature>
<feature type="binding site" evidence="11">
    <location>
        <position position="103"/>
    </location>
    <ligand>
        <name>S-adenosyl-L-methionine</name>
        <dbReference type="ChEBI" id="CHEBI:59789"/>
    </ligand>
</feature>
<evidence type="ECO:0000313" key="16">
    <source>
        <dbReference type="Proteomes" id="UP000002745"/>
    </source>
</evidence>
<reference evidence="16" key="1">
    <citation type="journal article" date="2011" name="J. Bacteriol.">
        <title>Genome sequences of eight morphologically diverse alphaproteobacteria.</title>
        <authorList>
            <consortium name="US DOE Joint Genome Institute"/>
            <person name="Brown P.J."/>
            <person name="Kysela D.T."/>
            <person name="Buechlein A."/>
            <person name="Hemmerich C."/>
            <person name="Brun Y.V."/>
        </authorList>
    </citation>
    <scope>NUCLEOTIDE SEQUENCE [LARGE SCALE GENOMIC DNA]</scope>
    <source>
        <strain evidence="16">ATCC 49814 / DSM 5838 / IFAM 1418</strain>
    </source>
</reference>
<evidence type="ECO:0000256" key="6">
    <source>
        <dbReference type="ARBA" id="ARBA00038861"/>
    </source>
</evidence>
<evidence type="ECO:0000256" key="1">
    <source>
        <dbReference type="ARBA" id="ARBA00022552"/>
    </source>
</evidence>
<dbReference type="Pfam" id="PF01728">
    <property type="entry name" value="FtsJ"/>
    <property type="match status" value="1"/>
</dbReference>
<evidence type="ECO:0000256" key="8">
    <source>
        <dbReference type="ARBA" id="ARBA00041995"/>
    </source>
</evidence>
<dbReference type="AlphaFoldDB" id="C6XK58"/>
<dbReference type="InterPro" id="IPR050082">
    <property type="entry name" value="RNA_methyltr_RlmE"/>
</dbReference>
<dbReference type="InterPro" id="IPR029063">
    <property type="entry name" value="SAM-dependent_MTases_sf"/>
</dbReference>
<evidence type="ECO:0000256" key="10">
    <source>
        <dbReference type="ARBA" id="ARBA00048970"/>
    </source>
</evidence>
<dbReference type="GO" id="GO:0008650">
    <property type="term" value="F:rRNA (uridine-2'-O-)-methyltransferase activity"/>
    <property type="evidence" value="ECO:0007669"/>
    <property type="project" value="UniProtKB-UniRule"/>
</dbReference>
<dbReference type="PANTHER" id="PTHR10920:SF18">
    <property type="entry name" value="RRNA METHYLTRANSFERASE 2, MITOCHONDRIAL"/>
    <property type="match status" value="1"/>
</dbReference>
<evidence type="ECO:0000259" key="14">
    <source>
        <dbReference type="Pfam" id="PF01728"/>
    </source>
</evidence>
<comment type="similarity">
    <text evidence="11">Belongs to the class I-like SAM-binding methyltransferase superfamily. RNA methyltransferase RlmE family.</text>
</comment>
<feature type="binding site" evidence="11">
    <location>
        <position position="122"/>
    </location>
    <ligand>
        <name>S-adenosyl-L-methionine</name>
        <dbReference type="ChEBI" id="CHEBI:59789"/>
    </ligand>
</feature>
<dbReference type="RefSeq" id="WP_015827653.1">
    <property type="nucleotide sequence ID" value="NC_012982.1"/>
</dbReference>
<dbReference type="eggNOG" id="COG0293">
    <property type="taxonomic scope" value="Bacteria"/>
</dbReference>
<feature type="binding site" evidence="11">
    <location>
        <position position="105"/>
    </location>
    <ligand>
        <name>S-adenosyl-L-methionine</name>
        <dbReference type="ChEBI" id="CHEBI:59789"/>
    </ligand>
</feature>
<dbReference type="Proteomes" id="UP000002745">
    <property type="component" value="Chromosome"/>
</dbReference>
<evidence type="ECO:0000256" key="9">
    <source>
        <dbReference type="ARBA" id="ARBA00042745"/>
    </source>
</evidence>
<dbReference type="KEGG" id="hba:Hbal_1817"/>
<feature type="compositionally biased region" description="Basic and acidic residues" evidence="13">
    <location>
        <begin position="25"/>
        <end position="34"/>
    </location>
</feature>
<dbReference type="PIRSF" id="PIRSF005461">
    <property type="entry name" value="23S_rRNA_mtase"/>
    <property type="match status" value="1"/>
</dbReference>
<keyword evidence="4 11" id="KW-0949">S-adenosyl-L-methionine</keyword>
<evidence type="ECO:0000256" key="11">
    <source>
        <dbReference type="HAMAP-Rule" id="MF_01547"/>
    </source>
</evidence>
<dbReference type="STRING" id="582402.Hbal_1817"/>
<evidence type="ECO:0000256" key="13">
    <source>
        <dbReference type="SAM" id="MobiDB-lite"/>
    </source>
</evidence>
<comment type="catalytic activity">
    <reaction evidence="10 11">
        <text>uridine(2552) in 23S rRNA + S-adenosyl-L-methionine = 2'-O-methyluridine(2552) in 23S rRNA + S-adenosyl-L-homocysteine + H(+)</text>
        <dbReference type="Rhea" id="RHEA:42720"/>
        <dbReference type="Rhea" id="RHEA-COMP:10202"/>
        <dbReference type="Rhea" id="RHEA-COMP:10203"/>
        <dbReference type="ChEBI" id="CHEBI:15378"/>
        <dbReference type="ChEBI" id="CHEBI:57856"/>
        <dbReference type="ChEBI" id="CHEBI:59789"/>
        <dbReference type="ChEBI" id="CHEBI:65315"/>
        <dbReference type="ChEBI" id="CHEBI:74478"/>
        <dbReference type="EC" id="2.1.1.166"/>
    </reaction>
</comment>
<comment type="function">
    <text evidence="5 11">Specifically methylates the uridine in position 2552 of 23S rRNA at the 2'-O position of the ribose in the fully assembled 50S ribosomal subunit.</text>
</comment>